<sequence>MPLRERGCDCALLGGELDEVRILEEGLVGEDLFRAAPGDESVILAEQVDAVCHLAGEGQVMSGQDDCFAGLLELMDELAQPGATARIEAGGGLIHQPDVRAQGEDRGQCHLLLLAARKLMRGTLA</sequence>
<organism evidence="1">
    <name type="scientific">bioreactor metagenome</name>
    <dbReference type="NCBI Taxonomy" id="1076179"/>
    <lineage>
        <taxon>unclassified sequences</taxon>
        <taxon>metagenomes</taxon>
        <taxon>ecological metagenomes</taxon>
    </lineage>
</organism>
<proteinExistence type="predicted"/>
<protein>
    <submittedName>
        <fullName evidence="1">Uncharacterized protein</fullName>
    </submittedName>
</protein>
<dbReference type="AntiFam" id="ANF00142">
    <property type="entry name" value="Shadow ORF (opposite yadG)"/>
</dbReference>
<name>A0A645IQF3_9ZZZZ</name>
<dbReference type="EMBL" id="VSSQ01120338">
    <property type="protein sequence ID" value="MPN53326.1"/>
    <property type="molecule type" value="Genomic_DNA"/>
</dbReference>
<dbReference type="AlphaFoldDB" id="A0A645IQF3"/>
<comment type="caution">
    <text evidence="1">The sequence shown here is derived from an EMBL/GenBank/DDBJ whole genome shotgun (WGS) entry which is preliminary data.</text>
</comment>
<accession>A0A645IQF3</accession>
<reference evidence="1" key="1">
    <citation type="submission" date="2019-08" db="EMBL/GenBank/DDBJ databases">
        <authorList>
            <person name="Kucharzyk K."/>
            <person name="Murdoch R.W."/>
            <person name="Higgins S."/>
            <person name="Loffler F."/>
        </authorList>
    </citation>
    <scope>NUCLEOTIDE SEQUENCE</scope>
</reference>
<dbReference type="AntiFam" id="ANF00095">
    <property type="entry name" value="Shadow ORF (opposite ABC transporters)"/>
</dbReference>
<evidence type="ECO:0000313" key="1">
    <source>
        <dbReference type="EMBL" id="MPN53326.1"/>
    </source>
</evidence>
<gene>
    <name evidence="1" type="ORF">SDC9_200990</name>
</gene>